<name>B4D1V3_9BACT</name>
<proteinExistence type="inferred from homology"/>
<comment type="caution">
    <text evidence="11">The sequence shown here is derived from an EMBL/GenBank/DDBJ whole genome shotgun (WGS) entry which is preliminary data.</text>
</comment>
<evidence type="ECO:0000256" key="7">
    <source>
        <dbReference type="ARBA" id="ARBA00022833"/>
    </source>
</evidence>
<accession>B4D1V3</accession>
<dbReference type="Gene3D" id="3.30.479.10">
    <property type="entry name" value="6-pyruvoyl tetrahydropterin synthase/QueD"/>
    <property type="match status" value="1"/>
</dbReference>
<sequence>MPYRICKTIDIENGHMLSKHPDKCQFPHGHTRKVEFVLEAAELDRNEMVCDFKIIKDAVGQWLDTFDHALCMNTSDPAYAEFKQRYGDRVIGFENQDPTTEVLARTIFDHASKALSAYSQKQDSRYPLRLDARLVTVRVWETATSWAEYAE</sequence>
<evidence type="ECO:0000256" key="10">
    <source>
        <dbReference type="ARBA" id="ARBA00048807"/>
    </source>
</evidence>
<dbReference type="InterPro" id="IPR038418">
    <property type="entry name" value="6-PTP_synth/QueD_sf"/>
</dbReference>
<evidence type="ECO:0000256" key="8">
    <source>
        <dbReference type="ARBA" id="ARBA00023239"/>
    </source>
</evidence>
<gene>
    <name evidence="11" type="ORF">CfE428DRAFT_2891</name>
</gene>
<evidence type="ECO:0000256" key="2">
    <source>
        <dbReference type="ARBA" id="ARBA00005061"/>
    </source>
</evidence>
<evidence type="ECO:0000313" key="11">
    <source>
        <dbReference type="EMBL" id="EDY19715.1"/>
    </source>
</evidence>
<dbReference type="GO" id="GO:0070497">
    <property type="term" value="F:6-carboxytetrahydropterin synthase activity"/>
    <property type="evidence" value="ECO:0007669"/>
    <property type="project" value="UniProtKB-EC"/>
</dbReference>
<evidence type="ECO:0000256" key="1">
    <source>
        <dbReference type="ARBA" id="ARBA00001947"/>
    </source>
</evidence>
<comment type="catalytic activity">
    <reaction evidence="10">
        <text>7,8-dihydroneopterin 3'-triphosphate + H2O = 6-carboxy-5,6,7,8-tetrahydropterin + triphosphate + acetaldehyde + 2 H(+)</text>
        <dbReference type="Rhea" id="RHEA:27966"/>
        <dbReference type="ChEBI" id="CHEBI:15343"/>
        <dbReference type="ChEBI" id="CHEBI:15377"/>
        <dbReference type="ChEBI" id="CHEBI:15378"/>
        <dbReference type="ChEBI" id="CHEBI:18036"/>
        <dbReference type="ChEBI" id="CHEBI:58462"/>
        <dbReference type="ChEBI" id="CHEBI:61032"/>
        <dbReference type="EC" id="4.1.2.50"/>
    </reaction>
</comment>
<dbReference type="UniPathway" id="UPA00391"/>
<reference evidence="11 12" key="1">
    <citation type="journal article" date="2011" name="J. Bacteriol.">
        <title>Genome sequence of Chthoniobacter flavus Ellin428, an aerobic heterotrophic soil bacterium.</title>
        <authorList>
            <person name="Kant R."/>
            <person name="van Passel M.W."/>
            <person name="Palva A."/>
            <person name="Lucas S."/>
            <person name="Lapidus A."/>
            <person name="Glavina Del Rio T."/>
            <person name="Dalin E."/>
            <person name="Tice H."/>
            <person name="Bruce D."/>
            <person name="Goodwin L."/>
            <person name="Pitluck S."/>
            <person name="Larimer F.W."/>
            <person name="Land M.L."/>
            <person name="Hauser L."/>
            <person name="Sangwan P."/>
            <person name="de Vos W.M."/>
            <person name="Janssen P.H."/>
            <person name="Smidt H."/>
        </authorList>
    </citation>
    <scope>NUCLEOTIDE SEQUENCE [LARGE SCALE GENOMIC DNA]</scope>
    <source>
        <strain evidence="11 12">Ellin428</strain>
    </source>
</reference>
<protein>
    <recommendedName>
        <fullName evidence="5">6-carboxy-5,6,7,8-tetrahydropterin synthase</fullName>
        <ecNumber evidence="4">4.1.2.50</ecNumber>
    </recommendedName>
    <alternativeName>
        <fullName evidence="9">Queuosine biosynthesis protein QueD</fullName>
    </alternativeName>
</protein>
<evidence type="ECO:0000313" key="12">
    <source>
        <dbReference type="Proteomes" id="UP000005824"/>
    </source>
</evidence>
<evidence type="ECO:0000256" key="9">
    <source>
        <dbReference type="ARBA" id="ARBA00031449"/>
    </source>
</evidence>
<dbReference type="GO" id="GO:0046872">
    <property type="term" value="F:metal ion binding"/>
    <property type="evidence" value="ECO:0007669"/>
    <property type="project" value="UniProtKB-KW"/>
</dbReference>
<dbReference type="AlphaFoldDB" id="B4D1V3"/>
<dbReference type="EC" id="4.1.2.50" evidence="4"/>
<dbReference type="PANTHER" id="PTHR12589">
    <property type="entry name" value="PYRUVOYL TETRAHYDROBIOPTERIN SYNTHASE"/>
    <property type="match status" value="1"/>
</dbReference>
<comment type="pathway">
    <text evidence="2">Purine metabolism; 7-cyano-7-deazaguanine biosynthesis.</text>
</comment>
<dbReference type="InterPro" id="IPR007115">
    <property type="entry name" value="6-PTP_synth/QueD"/>
</dbReference>
<dbReference type="Proteomes" id="UP000005824">
    <property type="component" value="Unassembled WGS sequence"/>
</dbReference>
<evidence type="ECO:0000256" key="5">
    <source>
        <dbReference type="ARBA" id="ARBA00018141"/>
    </source>
</evidence>
<dbReference type="InParanoid" id="B4D1V3"/>
<dbReference type="PANTHER" id="PTHR12589:SF7">
    <property type="entry name" value="6-PYRUVOYL TETRAHYDROBIOPTERIN SYNTHASE"/>
    <property type="match status" value="1"/>
</dbReference>
<dbReference type="eggNOG" id="COG0720">
    <property type="taxonomic scope" value="Bacteria"/>
</dbReference>
<dbReference type="SUPFAM" id="SSF55620">
    <property type="entry name" value="Tetrahydrobiopterin biosynthesis enzymes-like"/>
    <property type="match status" value="1"/>
</dbReference>
<evidence type="ECO:0000256" key="3">
    <source>
        <dbReference type="ARBA" id="ARBA00008900"/>
    </source>
</evidence>
<dbReference type="EMBL" id="ABVL01000007">
    <property type="protein sequence ID" value="EDY19715.1"/>
    <property type="molecule type" value="Genomic_DNA"/>
</dbReference>
<keyword evidence="7" id="KW-0862">Zinc</keyword>
<organism evidence="11 12">
    <name type="scientific">Chthoniobacter flavus Ellin428</name>
    <dbReference type="NCBI Taxonomy" id="497964"/>
    <lineage>
        <taxon>Bacteria</taxon>
        <taxon>Pseudomonadati</taxon>
        <taxon>Verrucomicrobiota</taxon>
        <taxon>Spartobacteria</taxon>
        <taxon>Chthoniobacterales</taxon>
        <taxon>Chthoniobacteraceae</taxon>
        <taxon>Chthoniobacter</taxon>
    </lineage>
</organism>
<comment type="cofactor">
    <cofactor evidence="1">
        <name>Zn(2+)</name>
        <dbReference type="ChEBI" id="CHEBI:29105"/>
    </cofactor>
</comment>
<comment type="similarity">
    <text evidence="3">Belongs to the PTPS family. QueD subfamily.</text>
</comment>
<keyword evidence="6" id="KW-0479">Metal-binding</keyword>
<dbReference type="RefSeq" id="WP_006980216.1">
    <property type="nucleotide sequence ID" value="NZ_ABVL01000007.1"/>
</dbReference>
<keyword evidence="12" id="KW-1185">Reference proteome</keyword>
<dbReference type="Pfam" id="PF01242">
    <property type="entry name" value="PTPS"/>
    <property type="match status" value="1"/>
</dbReference>
<evidence type="ECO:0000256" key="6">
    <source>
        <dbReference type="ARBA" id="ARBA00022723"/>
    </source>
</evidence>
<dbReference type="STRING" id="497964.CfE428DRAFT_2891"/>
<keyword evidence="8" id="KW-0456">Lyase</keyword>
<evidence type="ECO:0000256" key="4">
    <source>
        <dbReference type="ARBA" id="ARBA00012982"/>
    </source>
</evidence>